<dbReference type="Gene3D" id="3.30.559.10">
    <property type="entry name" value="Chloramphenicol acetyltransferase-like domain"/>
    <property type="match status" value="1"/>
</dbReference>
<keyword evidence="3" id="KW-0597">Phosphoprotein</keyword>
<dbReference type="FunFam" id="3.40.50.12780:FF:000012">
    <property type="entry name" value="Non-ribosomal peptide synthetase"/>
    <property type="match status" value="1"/>
</dbReference>
<dbReference type="PANTHER" id="PTHR45527:SF1">
    <property type="entry name" value="FATTY ACID SYNTHASE"/>
    <property type="match status" value="1"/>
</dbReference>
<dbReference type="InterPro" id="IPR020845">
    <property type="entry name" value="AMP-binding_CS"/>
</dbReference>
<dbReference type="RefSeq" id="WP_108916724.1">
    <property type="nucleotide sequence ID" value="NZ_BGJY01000008.1"/>
</dbReference>
<proteinExistence type="predicted"/>
<dbReference type="Pfam" id="PF00975">
    <property type="entry name" value="Thioesterase"/>
    <property type="match status" value="1"/>
</dbReference>
<evidence type="ECO:0000313" key="5">
    <source>
        <dbReference type="EMBL" id="PWB94427.1"/>
    </source>
</evidence>
<dbReference type="InterPro" id="IPR029058">
    <property type="entry name" value="AB_hydrolase_fold"/>
</dbReference>
<reference evidence="5 6" key="1">
    <citation type="journal article" date="2018" name="Appl. Microbiol. Biotechnol.">
        <title>Co-cultivation of the strictly anaerobic methanogen Methanosarcina barkeri with aerobic methanotrophs in an oxygen-limited membrane bioreactor.</title>
        <authorList>
            <person name="In 't Zandt M.H."/>
            <person name="van den Bosch T.J.M."/>
            <person name="Rijkers R."/>
            <person name="van Kessel M.A.H.J."/>
            <person name="Jetten M.S.M."/>
            <person name="Welte C.U."/>
        </authorList>
    </citation>
    <scope>NUCLEOTIDE SEQUENCE [LARGE SCALE GENOMIC DNA]</scope>
    <source>
        <strain evidence="5 6">DSM 17706</strain>
    </source>
</reference>
<dbReference type="Gene3D" id="3.30.300.30">
    <property type="match status" value="1"/>
</dbReference>
<accession>A0A2U1SS43</accession>
<dbReference type="PROSITE" id="PS50075">
    <property type="entry name" value="CARRIER"/>
    <property type="match status" value="1"/>
</dbReference>
<dbReference type="OrthoDB" id="9803968at2"/>
<dbReference type="EMBL" id="PUIV01000008">
    <property type="protein sequence ID" value="PWB94427.1"/>
    <property type="molecule type" value="Genomic_DNA"/>
</dbReference>
<dbReference type="Proteomes" id="UP000245137">
    <property type="component" value="Unassembled WGS sequence"/>
</dbReference>
<dbReference type="SMART" id="SM00823">
    <property type="entry name" value="PKS_PP"/>
    <property type="match status" value="1"/>
</dbReference>
<dbReference type="InterPro" id="IPR010071">
    <property type="entry name" value="AA_adenyl_dom"/>
</dbReference>
<dbReference type="InterPro" id="IPR020806">
    <property type="entry name" value="PKS_PP-bd"/>
</dbReference>
<dbReference type="Pfam" id="PF00550">
    <property type="entry name" value="PP-binding"/>
    <property type="match status" value="1"/>
</dbReference>
<protein>
    <submittedName>
        <fullName evidence="5">Non-ribosomal peptide synthetase</fullName>
    </submittedName>
</protein>
<dbReference type="InterPro" id="IPR025110">
    <property type="entry name" value="AMP-bd_C"/>
</dbReference>
<gene>
    <name evidence="5" type="ORF">C5689_07850</name>
</gene>
<dbReference type="Gene3D" id="3.30.559.30">
    <property type="entry name" value="Nonribosomal peptide synthetase, condensation domain"/>
    <property type="match status" value="1"/>
</dbReference>
<name>A0A2U1SS43_METSR</name>
<dbReference type="PANTHER" id="PTHR45527">
    <property type="entry name" value="NONRIBOSOMAL PEPTIDE SYNTHETASE"/>
    <property type="match status" value="1"/>
</dbReference>
<dbReference type="Gene3D" id="3.40.50.1820">
    <property type="entry name" value="alpha/beta hydrolase"/>
    <property type="match status" value="1"/>
</dbReference>
<dbReference type="Pfam" id="PF13193">
    <property type="entry name" value="AMP-binding_C"/>
    <property type="match status" value="1"/>
</dbReference>
<dbReference type="PROSITE" id="PS00455">
    <property type="entry name" value="AMP_BINDING"/>
    <property type="match status" value="1"/>
</dbReference>
<dbReference type="SUPFAM" id="SSF47336">
    <property type="entry name" value="ACP-like"/>
    <property type="match status" value="1"/>
</dbReference>
<evidence type="ECO:0000256" key="1">
    <source>
        <dbReference type="ARBA" id="ARBA00001957"/>
    </source>
</evidence>
<dbReference type="InterPro" id="IPR041464">
    <property type="entry name" value="TubC_N"/>
</dbReference>
<dbReference type="GO" id="GO:0003824">
    <property type="term" value="F:catalytic activity"/>
    <property type="evidence" value="ECO:0007669"/>
    <property type="project" value="InterPro"/>
</dbReference>
<dbReference type="Gene3D" id="2.30.38.10">
    <property type="entry name" value="Luciferase, Domain 3"/>
    <property type="match status" value="1"/>
</dbReference>
<dbReference type="Pfam" id="PF00501">
    <property type="entry name" value="AMP-binding"/>
    <property type="match status" value="1"/>
</dbReference>
<keyword evidence="2" id="KW-0596">Phosphopantetheine</keyword>
<dbReference type="InterPro" id="IPR006162">
    <property type="entry name" value="Ppantetheine_attach_site"/>
</dbReference>
<dbReference type="SUPFAM" id="SSF53474">
    <property type="entry name" value="alpha/beta-Hydrolases"/>
    <property type="match status" value="1"/>
</dbReference>
<dbReference type="InterPro" id="IPR009081">
    <property type="entry name" value="PP-bd_ACP"/>
</dbReference>
<dbReference type="GO" id="GO:0043041">
    <property type="term" value="P:amino acid activation for nonribosomal peptide biosynthetic process"/>
    <property type="evidence" value="ECO:0007669"/>
    <property type="project" value="TreeGrafter"/>
</dbReference>
<dbReference type="GO" id="GO:0031177">
    <property type="term" value="F:phosphopantetheine binding"/>
    <property type="evidence" value="ECO:0007669"/>
    <property type="project" value="InterPro"/>
</dbReference>
<dbReference type="Pfam" id="PF00668">
    <property type="entry name" value="Condensation"/>
    <property type="match status" value="1"/>
</dbReference>
<dbReference type="InterPro" id="IPR036736">
    <property type="entry name" value="ACP-like_sf"/>
</dbReference>
<dbReference type="SUPFAM" id="SSF56801">
    <property type="entry name" value="Acetyl-CoA synthetase-like"/>
    <property type="match status" value="1"/>
</dbReference>
<dbReference type="CDD" id="cd05930">
    <property type="entry name" value="A_NRPS"/>
    <property type="match status" value="1"/>
</dbReference>
<sequence>MNAAELMSEMQSRGIRVYLDDGRVRCAAPAGAVTEEIRQALATHKGSIVAALSQTHRHAPPAIQPHSRLRPAPLSYGQRRLWFLDRLDPGNASYNVPAALRLTGRFDSAAFISAINELVRRHEVLRTTFTMRDGEPVQTVALALEIAAPMIDLSGVDATAREAGARRLVDEEARRPFDLATGPLLRTLVIDLGARADTGEREHIVAFTLHHIVSDGWSTDILVREFAALYEAVVGGGASSLPPLALQYADYAAWQRDWLGGEVLERQLAYWRNELAGAPPSLDLPTDRPRPAAQDHAGAVCRFAVTKETTEGLRRLGRKEGATLFMTLLAAFQLLLARYSGQSDICVGTPVANRRRVEFEGLIGCFVNTLVLRTDLFGDPTFRVLLARVRKTALGAQENQDAPFERLVEELQPLRDMSRSPLFQTLFVLQNAPGRELTLPGLQVEPLATDSGTAKFDLTLSLVEADGGLSGRIDYATALFDPQTIEGLARHYCALLAGIVADPDRRASELPMLCEAERRRLLVEWNDTATDDPRDKCLHQLFEEQAAKTPDAVAVAFEDTHFTYDELNARANRLAHRLVGLGIGAETVVGICVERSLEMVVGLLGVLKAGGAYLPLDPDYPSERLAYVIEDARPALVLTQERLRARLPESIQTLRLDADWTSIAREPRDNPAARVTPQNLAYVIYTSGSTGQPKGVAVAHGGVVNYTQAINERLADGSRLRFAMVSTLAADLGNTALFPSLTSGGCLHVIGYETATDANAMADYMRRHAIDVLKIVPSHYGALTHSGGAARLQPRKALIFGGEALSGELAESVAFNGSECRIFNHYGPTETTIGALMSPLNAERRSTLAPPIGRPIRNVEVYLLDAHMRPSPIGVAGELYIGGVGLARGYLGRPDLTAERFVPDPFGAAGERLYRTGDLARYRADGNVEFLGRVDNQVKIRGFRIELGEIETALSRIPGVRDAVVMAREDNAGEKRLVAYVAGRENAALSAGELRAALGRALPDPMIPSAFVVLDALPLTRNGKIDRKALPAPDAAALASSRYVAPRTPVEWLIAREFEQVLHVSPIGIDDNFFHLGGNSLSGVKLVDRIRSAVCSSLPVTAIFQAPTIAQLSSWISGEQGYVPLVLMRRGHDVSPLYCIHPAGGSIIRYQALAEALDGVLPVYGIQSRTIFDPTHFDTSIEDMSAIYVDAVRRRQPRGPYHLLGWSMGGVIAMAMTARLEDLGEDVAFLGLLDTQLWSERRRASRTVLDYLDQFAKFEGKEIEGLLAPDDYEHIRGVSTDLSERERFVYAAQWGQERGFWRNISADLVNFLYSDAENAKELTRGSALRPICASMHVWWARRSLADGGGFPVDWRSFTRGSVTIDVIDGDHDEIVRKPELHASLRTALRSIQNIRADVRVNG</sequence>
<dbReference type="Gene3D" id="1.10.1200.10">
    <property type="entry name" value="ACP-like"/>
    <property type="match status" value="1"/>
</dbReference>
<dbReference type="Gene3D" id="1.10.10.1830">
    <property type="entry name" value="Non-ribosomal peptide synthase, adenylation domain"/>
    <property type="match status" value="1"/>
</dbReference>
<organism evidence="5 6">
    <name type="scientific">Methylosinus sporium</name>
    <dbReference type="NCBI Taxonomy" id="428"/>
    <lineage>
        <taxon>Bacteria</taxon>
        <taxon>Pseudomonadati</taxon>
        <taxon>Pseudomonadota</taxon>
        <taxon>Alphaproteobacteria</taxon>
        <taxon>Hyphomicrobiales</taxon>
        <taxon>Methylocystaceae</taxon>
        <taxon>Methylosinus</taxon>
    </lineage>
</organism>
<dbReference type="FunFam" id="2.30.38.10:FF:000001">
    <property type="entry name" value="Non-ribosomal peptide synthetase PvdI"/>
    <property type="match status" value="1"/>
</dbReference>
<dbReference type="NCBIfam" id="TIGR01733">
    <property type="entry name" value="AA-adenyl-dom"/>
    <property type="match status" value="1"/>
</dbReference>
<evidence type="ECO:0000256" key="2">
    <source>
        <dbReference type="ARBA" id="ARBA00022450"/>
    </source>
</evidence>
<dbReference type="GO" id="GO:0005829">
    <property type="term" value="C:cytosol"/>
    <property type="evidence" value="ECO:0007669"/>
    <property type="project" value="TreeGrafter"/>
</dbReference>
<dbReference type="PROSITE" id="PS00012">
    <property type="entry name" value="PHOSPHOPANTETHEINE"/>
    <property type="match status" value="1"/>
</dbReference>
<dbReference type="InterPro" id="IPR001242">
    <property type="entry name" value="Condensation_dom"/>
</dbReference>
<evidence type="ECO:0000313" key="6">
    <source>
        <dbReference type="Proteomes" id="UP000245137"/>
    </source>
</evidence>
<evidence type="ECO:0000259" key="4">
    <source>
        <dbReference type="PROSITE" id="PS50075"/>
    </source>
</evidence>
<dbReference type="FunFam" id="3.30.300.30:FF:000010">
    <property type="entry name" value="Enterobactin synthetase component F"/>
    <property type="match status" value="1"/>
</dbReference>
<dbReference type="InterPro" id="IPR000873">
    <property type="entry name" value="AMP-dep_synth/lig_dom"/>
</dbReference>
<dbReference type="SUPFAM" id="SSF52777">
    <property type="entry name" value="CoA-dependent acyltransferases"/>
    <property type="match status" value="2"/>
</dbReference>
<dbReference type="InterPro" id="IPR044894">
    <property type="entry name" value="TubC_N_sf"/>
</dbReference>
<dbReference type="CDD" id="cd19531">
    <property type="entry name" value="LCL_NRPS-like"/>
    <property type="match status" value="1"/>
</dbReference>
<evidence type="ECO:0000256" key="3">
    <source>
        <dbReference type="ARBA" id="ARBA00022553"/>
    </source>
</evidence>
<dbReference type="InterPro" id="IPR045851">
    <property type="entry name" value="AMP-bd_C_sf"/>
</dbReference>
<dbReference type="GO" id="GO:0044550">
    <property type="term" value="P:secondary metabolite biosynthetic process"/>
    <property type="evidence" value="ECO:0007669"/>
    <property type="project" value="UniProtKB-ARBA"/>
</dbReference>
<dbReference type="Gene3D" id="3.40.50.980">
    <property type="match status" value="2"/>
</dbReference>
<comment type="cofactor">
    <cofactor evidence="1">
        <name>pantetheine 4'-phosphate</name>
        <dbReference type="ChEBI" id="CHEBI:47942"/>
    </cofactor>
</comment>
<keyword evidence="6" id="KW-1185">Reference proteome</keyword>
<feature type="domain" description="Carrier" evidence="4">
    <location>
        <begin position="1045"/>
        <end position="1120"/>
    </location>
</feature>
<dbReference type="InterPro" id="IPR023213">
    <property type="entry name" value="CAT-like_dom_sf"/>
</dbReference>
<dbReference type="Pfam" id="PF18563">
    <property type="entry name" value="TubC_N"/>
    <property type="match status" value="1"/>
</dbReference>
<dbReference type="FunFam" id="3.40.50.980:FF:000001">
    <property type="entry name" value="Non-ribosomal peptide synthetase"/>
    <property type="match status" value="1"/>
</dbReference>
<comment type="caution">
    <text evidence="5">The sequence shown here is derived from an EMBL/GenBank/DDBJ whole genome shotgun (WGS) entry which is preliminary data.</text>
</comment>
<dbReference type="InterPro" id="IPR001031">
    <property type="entry name" value="Thioesterase"/>
</dbReference>